<dbReference type="Gene3D" id="3.90.540.10">
    <property type="entry name" value="Colicin/pyocin, DNase domain"/>
    <property type="match status" value="1"/>
</dbReference>
<accession>A0A5E6U0P3</accession>
<dbReference type="GO" id="GO:0004519">
    <property type="term" value="F:endonuclease activity"/>
    <property type="evidence" value="ECO:0007669"/>
    <property type="project" value="UniProtKB-KW"/>
</dbReference>
<comment type="similarity">
    <text evidence="1">Belongs to the colicin/pyosin nuclease family.</text>
</comment>
<dbReference type="GO" id="GO:0016787">
    <property type="term" value="F:hydrolase activity"/>
    <property type="evidence" value="ECO:0007669"/>
    <property type="project" value="UniProtKB-KW"/>
</dbReference>
<protein>
    <recommendedName>
        <fullName evidence="10">Pyosin/cloacin translocation domain-containing protein</fullName>
    </recommendedName>
</protein>
<evidence type="ECO:0000313" key="11">
    <source>
        <dbReference type="EMBL" id="CAK9892123.1"/>
    </source>
</evidence>
<evidence type="ECO:0000256" key="8">
    <source>
        <dbReference type="ARBA" id="ARBA00023025"/>
    </source>
</evidence>
<dbReference type="GO" id="GO:0015643">
    <property type="term" value="F:toxic substance binding"/>
    <property type="evidence" value="ECO:0007669"/>
    <property type="project" value="InterPro"/>
</dbReference>
<dbReference type="PRINTS" id="PR01299">
    <property type="entry name" value="PYOCIN"/>
</dbReference>
<dbReference type="AlphaFoldDB" id="A0A5E6U0P3"/>
<dbReference type="InterPro" id="IPR044925">
    <property type="entry name" value="His-Me_finger_sf"/>
</dbReference>
<dbReference type="InterPro" id="IPR037146">
    <property type="entry name" value="Colicin/pyocin_DNase_dom_sf"/>
</dbReference>
<dbReference type="GO" id="GO:0030153">
    <property type="term" value="P:bacteriocin immunity"/>
    <property type="evidence" value="ECO:0007669"/>
    <property type="project" value="UniProtKB-KW"/>
</dbReference>
<dbReference type="EMBL" id="CABVHG010000016">
    <property type="protein sequence ID" value="VVM94825.1"/>
    <property type="molecule type" value="Genomic_DNA"/>
</dbReference>
<evidence type="ECO:0000256" key="5">
    <source>
        <dbReference type="ARBA" id="ARBA00022759"/>
    </source>
</evidence>
<dbReference type="InterPro" id="IPR016128">
    <property type="entry name" value="Pyosin/cloacin_T_dom"/>
</dbReference>
<dbReference type="SUPFAM" id="SSF47345">
    <property type="entry name" value="Colicin E immunity proteins"/>
    <property type="match status" value="1"/>
</dbReference>
<dbReference type="GO" id="GO:0031640">
    <property type="term" value="P:killing of cells of another organism"/>
    <property type="evidence" value="ECO:0007669"/>
    <property type="project" value="UniProtKB-KW"/>
</dbReference>
<organism evidence="12">
    <name type="scientific">Pseudomonas fluorescens</name>
    <dbReference type="NCBI Taxonomy" id="294"/>
    <lineage>
        <taxon>Bacteria</taxon>
        <taxon>Pseudomonadati</taxon>
        <taxon>Pseudomonadota</taxon>
        <taxon>Gammaproteobacteria</taxon>
        <taxon>Pseudomonadales</taxon>
        <taxon>Pseudomonadaceae</taxon>
        <taxon>Pseudomonas</taxon>
    </lineage>
</organism>
<evidence type="ECO:0000256" key="4">
    <source>
        <dbReference type="ARBA" id="ARBA00022722"/>
    </source>
</evidence>
<reference evidence="12" key="1">
    <citation type="submission" date="2019-09" db="EMBL/GenBank/DDBJ databases">
        <authorList>
            <person name="Chandra G."/>
            <person name="Truman W A."/>
        </authorList>
    </citation>
    <scope>NUCLEOTIDE SEQUENCE [LARGE SCALE GENOMIC DNA]</scope>
    <source>
        <strain evidence="12">PS652</strain>
    </source>
</reference>
<evidence type="ECO:0000313" key="12">
    <source>
        <dbReference type="EMBL" id="VVM94825.1"/>
    </source>
</evidence>
<evidence type="ECO:0000256" key="6">
    <source>
        <dbReference type="ARBA" id="ARBA00022801"/>
    </source>
</evidence>
<dbReference type="RefSeq" id="WP_052251607.1">
    <property type="nucleotide sequence ID" value="NZ_OZ024668.1"/>
</dbReference>
<gene>
    <name evidence="12" type="ORF">PS652_02979</name>
    <name evidence="11" type="ORF">PS652_04988</name>
</gene>
<evidence type="ECO:0000259" key="10">
    <source>
        <dbReference type="Pfam" id="PF06958"/>
    </source>
</evidence>
<dbReference type="Proteomes" id="UP000326595">
    <property type="component" value="Chromosome"/>
</dbReference>
<keyword evidence="8" id="KW-0079">Bacteriocin immunity</keyword>
<dbReference type="Gene3D" id="1.10.1200.20">
    <property type="entry name" value="Colicin E immunity protein"/>
    <property type="match status" value="1"/>
</dbReference>
<evidence type="ECO:0000313" key="13">
    <source>
        <dbReference type="Proteomes" id="UP000326595"/>
    </source>
</evidence>
<name>A0A5E6U0P3_PSEFL</name>
<evidence type="ECO:0000256" key="2">
    <source>
        <dbReference type="ARBA" id="ARBA00009346"/>
    </source>
</evidence>
<dbReference type="SUPFAM" id="SSF69369">
    <property type="entry name" value="Cloacin translocation domain"/>
    <property type="match status" value="1"/>
</dbReference>
<dbReference type="CDD" id="cd16363">
    <property type="entry name" value="Col_Im_like"/>
    <property type="match status" value="1"/>
</dbReference>
<evidence type="ECO:0000256" key="7">
    <source>
        <dbReference type="ARBA" id="ARBA00023022"/>
    </source>
</evidence>
<comment type="similarity">
    <text evidence="2">Belongs to the colicins ColE2/ColE8/ColE9 and pyocins S1/S2 family.</text>
</comment>
<dbReference type="Pfam" id="PF21431">
    <property type="entry name" value="Col-Pyo_DNase"/>
    <property type="match status" value="1"/>
</dbReference>
<sequence>MDLKSSLQDYTESEFLNLVKKIWAVDVSKEDHDRLIEHFDTIVDHTGGADLILYTEDVITGNVTLPQSFIGFLRRLHRQQGTAAFKGDPLPGAQPTPPPKPSFWSLNATERALANSSRQQEEVRKLDAGISKTAPAAVRALDQLDRLLTQLQALQVAPAEEPVEQRLSTCVNDIAGLEQAQEEADSAVVGLQYYRSSVRFAKERAVRDVSNGFYDRAMQEIVLAQMTRISDDYGVQLSQASERHTILHARAMSLLDRLEEQHVRLVAATGTGPGNVARAFNAPVHGAQLRPCLLAGEGGTVASEEQMISLQSAVRSAVGEFTWQVTSTQEVHPGTYADVLQFVFNRIAVDHRFALTLPLVELLPIEGQPWHELAQAQASVELPMRLCSGTAAATADKRFKGLQEVTEFAQVRLTSTNGGKLPTEVRVRAAEWDEQAKVFRFTSEGVAPITLFWSPRPRVENPGRGVTLPVGLFHVPRVPPLEPFGQLADVRFDDYVVVFPEGTGLDPLYLMLKDRREFAGVVSGEGRAVSAAWLEQTLQAGGAPVPEQIARQLHGQVFKRFGLLASAVWKSVAADPQLARLFDATNIERMESGLGPVVSAITGEAGLVLRHRKALAEGGEGYNLDNICIGV</sequence>
<evidence type="ECO:0000256" key="1">
    <source>
        <dbReference type="ARBA" id="ARBA00006811"/>
    </source>
</evidence>
<proteinExistence type="inferred from homology"/>
<evidence type="ECO:0000256" key="3">
    <source>
        <dbReference type="ARBA" id="ARBA00022529"/>
    </source>
</evidence>
<keyword evidence="7" id="KW-0044">Antibiotic</keyword>
<dbReference type="EMBL" id="OZ024668">
    <property type="protein sequence ID" value="CAK9892123.1"/>
    <property type="molecule type" value="Genomic_DNA"/>
</dbReference>
<reference evidence="11 13" key="2">
    <citation type="submission" date="2024-03" db="EMBL/GenBank/DDBJ databases">
        <authorList>
            <person name="Alaster D. Moffat"/>
            <person name="Govind Chandra"/>
            <person name="Andrew W. Truman"/>
        </authorList>
    </citation>
    <scope>NUCLEOTIDE SEQUENCE [LARGE SCALE GENOMIC DNA]</scope>
    <source>
        <strain evidence="11">PS652</strain>
    </source>
</reference>
<keyword evidence="3" id="KW-0929">Antimicrobial</keyword>
<keyword evidence="4" id="KW-0540">Nuclease</keyword>
<dbReference type="Pfam" id="PF01320">
    <property type="entry name" value="Colicin_Pyocin"/>
    <property type="match status" value="1"/>
</dbReference>
<dbReference type="InterPro" id="IPR000290">
    <property type="entry name" value="Colicin_pyocin"/>
</dbReference>
<dbReference type="SUPFAM" id="SSF54060">
    <property type="entry name" value="His-Me finger endonucleases"/>
    <property type="match status" value="1"/>
</dbReference>
<keyword evidence="9" id="KW-0078">Bacteriocin</keyword>
<keyword evidence="6" id="KW-0378">Hydrolase</keyword>
<feature type="domain" description="Pyosin/cloacin translocation" evidence="10">
    <location>
        <begin position="370"/>
        <end position="511"/>
    </location>
</feature>
<dbReference type="Pfam" id="PF06958">
    <property type="entry name" value="Pyocin_S"/>
    <property type="match status" value="1"/>
</dbReference>
<keyword evidence="5" id="KW-0255">Endonuclease</keyword>
<evidence type="ECO:0000256" key="9">
    <source>
        <dbReference type="ARBA" id="ARBA00023048"/>
    </source>
</evidence>
<dbReference type="InterPro" id="IPR036302">
    <property type="entry name" value="Pyosin/cloacin_T_dom_sf"/>
</dbReference>
<dbReference type="InterPro" id="IPR035900">
    <property type="entry name" value="Colicin_E_sf"/>
</dbReference>
<dbReference type="GO" id="GO:0042742">
    <property type="term" value="P:defense response to bacterium"/>
    <property type="evidence" value="ECO:0007669"/>
    <property type="project" value="UniProtKB-KW"/>
</dbReference>